<keyword evidence="2" id="KW-1185">Reference proteome</keyword>
<gene>
    <name evidence="1" type="ORF">A33I_14290</name>
</gene>
<protein>
    <submittedName>
        <fullName evidence="1">Uncharacterized protein</fullName>
    </submittedName>
</protein>
<dbReference type="Proteomes" id="UP000017170">
    <property type="component" value="Unassembled WGS sequence"/>
</dbReference>
<dbReference type="RefSeq" id="WP_022628489.1">
    <property type="nucleotide sequence ID" value="NZ_ATAE01000031.1"/>
</dbReference>
<dbReference type="AlphaFoldDB" id="U6SNB8"/>
<sequence>MSLKSIVLSNPTEKHYFMLLNIESILVQTAEHYKEKGYKEDLIEVLEAKKKTRILRICTKAALQLKEAKEKAESAATQSA</sequence>
<dbReference type="PATRIC" id="fig|1188261.3.peg.2283"/>
<dbReference type="EMBL" id="ATAE01000031">
    <property type="protein sequence ID" value="ERN52852.1"/>
    <property type="molecule type" value="Genomic_DNA"/>
</dbReference>
<comment type="caution">
    <text evidence="1">The sequence shown here is derived from an EMBL/GenBank/DDBJ whole genome shotgun (WGS) entry which is preliminary data.</text>
</comment>
<reference evidence="1 2" key="1">
    <citation type="journal article" date="2013" name="Genome Announc.">
        <title>Genome Sequence of the Extreme Obligate Alkaliphile Bacillus marmarensis Strain DSM 21297.</title>
        <authorList>
            <person name="Wernick D.G."/>
            <person name="Choi K.Y."/>
            <person name="Tat C.A."/>
            <person name="Lafontaine Rivera J.G."/>
            <person name="Liao J.C."/>
        </authorList>
    </citation>
    <scope>NUCLEOTIDE SEQUENCE [LARGE SCALE GENOMIC DNA]</scope>
    <source>
        <strain evidence="1 2">DSM 21297</strain>
    </source>
</reference>
<evidence type="ECO:0000313" key="2">
    <source>
        <dbReference type="Proteomes" id="UP000017170"/>
    </source>
</evidence>
<name>U6SNB8_9BACI</name>
<proteinExistence type="predicted"/>
<organism evidence="1 2">
    <name type="scientific">Alkalihalophilus marmarensis DSM 21297</name>
    <dbReference type="NCBI Taxonomy" id="1188261"/>
    <lineage>
        <taxon>Bacteria</taxon>
        <taxon>Bacillati</taxon>
        <taxon>Bacillota</taxon>
        <taxon>Bacilli</taxon>
        <taxon>Bacillales</taxon>
        <taxon>Bacillaceae</taxon>
        <taxon>Alkalihalophilus</taxon>
    </lineage>
</organism>
<accession>U6SNB8</accession>
<evidence type="ECO:0000313" key="1">
    <source>
        <dbReference type="EMBL" id="ERN52852.1"/>
    </source>
</evidence>